<evidence type="ECO:0000313" key="3">
    <source>
        <dbReference type="Proteomes" id="UP000054908"/>
    </source>
</evidence>
<dbReference type="OrthoDB" id="5653025at2"/>
<dbReference type="RefSeq" id="WP_133140959.1">
    <property type="nucleotide sequence ID" value="NZ_CAAAIB010000004.1"/>
</dbReference>
<evidence type="ECO:0000256" key="1">
    <source>
        <dbReference type="SAM" id="MobiDB-lite"/>
    </source>
</evidence>
<dbReference type="PATRIC" id="fig|466.6.peg.1664"/>
<accession>A0A0W0W0L2</accession>
<reference evidence="2 3" key="1">
    <citation type="submission" date="2015-11" db="EMBL/GenBank/DDBJ databases">
        <title>Genomic analysis of 38 Legionella species identifies large and diverse effector repertoires.</title>
        <authorList>
            <person name="Burstein D."/>
            <person name="Amaro F."/>
            <person name="Zusman T."/>
            <person name="Lifshitz Z."/>
            <person name="Cohen O."/>
            <person name="Gilbert J.A."/>
            <person name="Pupko T."/>
            <person name="Shuman H.A."/>
            <person name="Segal G."/>
        </authorList>
    </citation>
    <scope>NUCLEOTIDE SEQUENCE [LARGE SCALE GENOMIC DNA]</scope>
    <source>
        <strain evidence="2 3">PX-1-G2-E2</strain>
    </source>
</reference>
<dbReference type="AlphaFoldDB" id="A0A0W0W0L2"/>
<dbReference type="EMBL" id="LNYL01000042">
    <property type="protein sequence ID" value="KTD25809.1"/>
    <property type="molecule type" value="Genomic_DNA"/>
</dbReference>
<feature type="region of interest" description="Disordered" evidence="1">
    <location>
        <begin position="312"/>
        <end position="368"/>
    </location>
</feature>
<protein>
    <submittedName>
        <fullName evidence="2">Dot/Icm T4SS effector</fullName>
    </submittedName>
</protein>
<comment type="caution">
    <text evidence="2">The sequence shown here is derived from an EMBL/GenBank/DDBJ whole genome shotgun (WGS) entry which is preliminary data.</text>
</comment>
<dbReference type="Proteomes" id="UP000054908">
    <property type="component" value="Unassembled WGS sequence"/>
</dbReference>
<proteinExistence type="predicted"/>
<name>A0A0W0W0L2_9GAMM</name>
<evidence type="ECO:0000313" key="2">
    <source>
        <dbReference type="EMBL" id="KTD25809.1"/>
    </source>
</evidence>
<feature type="compositionally biased region" description="Basic and acidic residues" evidence="1">
    <location>
        <begin position="342"/>
        <end position="358"/>
    </location>
</feature>
<keyword evidence="3" id="KW-1185">Reference proteome</keyword>
<organism evidence="2 3">
    <name type="scientific">Legionella maceachernii</name>
    <dbReference type="NCBI Taxonomy" id="466"/>
    <lineage>
        <taxon>Bacteria</taxon>
        <taxon>Pseudomonadati</taxon>
        <taxon>Pseudomonadota</taxon>
        <taxon>Gammaproteobacteria</taxon>
        <taxon>Legionellales</taxon>
        <taxon>Legionellaceae</taxon>
        <taxon>Legionella</taxon>
    </lineage>
</organism>
<gene>
    <name evidence="2" type="ORF">Lmac_1580</name>
</gene>
<sequence>MRAKISGDSFDYDGSISPPKGLRGIDTHKPFLDSLKSKNKKYTATHVFINSKRQSVRDDKANAKSNENGSCYPVMEQISHYLEARFEKLLMPDIYNGLKEGETFDQAIQCLDEQQNYVLDHDKNVQFFPVLYDESKLSILLAQTKKLSAEYPDDHYEIDFYFYDDQKDILDALHQHLTQNRHLLCRRLNLILVLYPPITEGENLIEYEIITGTGETDHNWRQSIVAMAKDCIASRAYQEMDPCNPSTGTPIRSYEDARNAQFDLSINLNFIKHWQPGAADAEQEEHLSAGKEKSKREKKGLKSIFRSSFSLFRSKESQRTTTPLEPPAPVEPGSNNRRGGLFHKEKLPKRESETRSRSTDLPLSRQFL</sequence>